<comment type="caution">
    <text evidence="21">The sequence shown here is derived from an EMBL/GenBank/DDBJ whole genome shotgun (WGS) entry which is preliminary data.</text>
</comment>
<keyword evidence="8 21" id="KW-0808">Transferase</keyword>
<dbReference type="InterPro" id="IPR016720">
    <property type="entry name" value="PC_Trfase_euk"/>
</dbReference>
<protein>
    <recommendedName>
        <fullName evidence="6">phosphatidate cytidylyltransferase</fullName>
        <ecNumber evidence="6">2.7.7.41</ecNumber>
    </recommendedName>
    <alternativeName>
        <fullName evidence="16">CDP-diacylglycerol synthase</fullName>
    </alternativeName>
    <alternativeName>
        <fullName evidence="17">CDP-diglyceride pyrophosphorylase</fullName>
    </alternativeName>
    <alternativeName>
        <fullName evidence="18">CDP-diglyceride synthase</fullName>
    </alternativeName>
</protein>
<organism evidence="21 22">
    <name type="scientific">Symbiodinium microadriaticum</name>
    <name type="common">Dinoflagellate</name>
    <name type="synonym">Zooxanthella microadriatica</name>
    <dbReference type="NCBI Taxonomy" id="2951"/>
    <lineage>
        <taxon>Eukaryota</taxon>
        <taxon>Sar</taxon>
        <taxon>Alveolata</taxon>
        <taxon>Dinophyceae</taxon>
        <taxon>Suessiales</taxon>
        <taxon>Symbiodiniaceae</taxon>
        <taxon>Symbiodinium</taxon>
    </lineage>
</organism>
<evidence type="ECO:0000256" key="17">
    <source>
        <dbReference type="ARBA" id="ARBA00032396"/>
    </source>
</evidence>
<dbReference type="Proteomes" id="UP000186817">
    <property type="component" value="Unassembled WGS sequence"/>
</dbReference>
<feature type="transmembrane region" description="Helical" evidence="20">
    <location>
        <begin position="70"/>
        <end position="91"/>
    </location>
</feature>
<evidence type="ECO:0000256" key="4">
    <source>
        <dbReference type="ARBA" id="ARBA00005189"/>
    </source>
</evidence>
<feature type="region of interest" description="Disordered" evidence="19">
    <location>
        <begin position="517"/>
        <end position="721"/>
    </location>
</feature>
<keyword evidence="22" id="KW-1185">Reference proteome</keyword>
<keyword evidence="10 21" id="KW-0548">Nucleotidyltransferase</keyword>
<evidence type="ECO:0000256" key="5">
    <source>
        <dbReference type="ARBA" id="ARBA00010185"/>
    </source>
</evidence>
<evidence type="ECO:0000256" key="6">
    <source>
        <dbReference type="ARBA" id="ARBA00012487"/>
    </source>
</evidence>
<dbReference type="OrthoDB" id="10260889at2759"/>
<reference evidence="21 22" key="1">
    <citation type="submission" date="2016-02" db="EMBL/GenBank/DDBJ databases">
        <title>Genome analysis of coral dinoflagellate symbionts highlights evolutionary adaptations to a symbiotic lifestyle.</title>
        <authorList>
            <person name="Aranda M."/>
            <person name="Li Y."/>
            <person name="Liew Y.J."/>
            <person name="Baumgarten S."/>
            <person name="Simakov O."/>
            <person name="Wilson M."/>
            <person name="Piel J."/>
            <person name="Ashoor H."/>
            <person name="Bougouffa S."/>
            <person name="Bajic V.B."/>
            <person name="Ryu T."/>
            <person name="Ravasi T."/>
            <person name="Bayer T."/>
            <person name="Micklem G."/>
            <person name="Kim H."/>
            <person name="Bhak J."/>
            <person name="Lajeunesse T.C."/>
            <person name="Voolstra C.R."/>
        </authorList>
    </citation>
    <scope>NUCLEOTIDE SEQUENCE [LARGE SCALE GENOMIC DNA]</scope>
    <source>
        <strain evidence="21 22">CCMP2467</strain>
    </source>
</reference>
<keyword evidence="14" id="KW-0594">Phospholipid biosynthesis</keyword>
<comment type="catalytic activity">
    <reaction evidence="1">
        <text>a 1,2-diacyl-sn-glycero-3-phosphate + CTP + H(+) = a CDP-1,2-diacyl-sn-glycerol + diphosphate</text>
        <dbReference type="Rhea" id="RHEA:16229"/>
        <dbReference type="ChEBI" id="CHEBI:15378"/>
        <dbReference type="ChEBI" id="CHEBI:33019"/>
        <dbReference type="ChEBI" id="CHEBI:37563"/>
        <dbReference type="ChEBI" id="CHEBI:58332"/>
        <dbReference type="ChEBI" id="CHEBI:58608"/>
        <dbReference type="EC" id="2.7.7.41"/>
    </reaction>
</comment>
<feature type="compositionally biased region" description="Basic and acidic residues" evidence="19">
    <location>
        <begin position="190"/>
        <end position="200"/>
    </location>
</feature>
<evidence type="ECO:0000256" key="12">
    <source>
        <dbReference type="ARBA" id="ARBA00023098"/>
    </source>
</evidence>
<feature type="compositionally biased region" description="Low complexity" evidence="19">
    <location>
        <begin position="541"/>
        <end position="588"/>
    </location>
</feature>
<feature type="compositionally biased region" description="Polar residues" evidence="19">
    <location>
        <begin position="600"/>
        <end position="617"/>
    </location>
</feature>
<accession>A0A1Q9CSX4</accession>
<evidence type="ECO:0000313" key="21">
    <source>
        <dbReference type="EMBL" id="OLP85997.1"/>
    </source>
</evidence>
<keyword evidence="11 20" id="KW-1133">Transmembrane helix</keyword>
<dbReference type="PANTHER" id="PTHR13773:SF8">
    <property type="entry name" value="PHOSPHATIDATE CYTIDYLYLTRANSFERASE, PHOTORECEPTOR-SPECIFIC"/>
    <property type="match status" value="1"/>
</dbReference>
<evidence type="ECO:0000256" key="16">
    <source>
        <dbReference type="ARBA" id="ARBA00029893"/>
    </source>
</evidence>
<dbReference type="GO" id="GO:0016024">
    <property type="term" value="P:CDP-diacylglycerol biosynthetic process"/>
    <property type="evidence" value="ECO:0007669"/>
    <property type="project" value="UniProtKB-UniPathway"/>
</dbReference>
<comment type="pathway">
    <text evidence="3">Phospholipid metabolism; CDP-diacylglycerol biosynthesis; CDP-diacylglycerol from sn-glycerol 3-phosphate: step 3/3.</text>
</comment>
<proteinExistence type="inferred from homology"/>
<keyword evidence="13 20" id="KW-0472">Membrane</keyword>
<evidence type="ECO:0000256" key="11">
    <source>
        <dbReference type="ARBA" id="ARBA00022989"/>
    </source>
</evidence>
<evidence type="ECO:0000256" key="2">
    <source>
        <dbReference type="ARBA" id="ARBA00004141"/>
    </source>
</evidence>
<evidence type="ECO:0000256" key="9">
    <source>
        <dbReference type="ARBA" id="ARBA00022692"/>
    </source>
</evidence>
<evidence type="ECO:0000256" key="8">
    <source>
        <dbReference type="ARBA" id="ARBA00022679"/>
    </source>
</evidence>
<keyword evidence="15" id="KW-1208">Phospholipid metabolism</keyword>
<evidence type="ECO:0000256" key="15">
    <source>
        <dbReference type="ARBA" id="ARBA00023264"/>
    </source>
</evidence>
<feature type="transmembrane region" description="Helical" evidence="20">
    <location>
        <begin position="46"/>
        <end position="64"/>
    </location>
</feature>
<comment type="similarity">
    <text evidence="5">Belongs to the CDS family.</text>
</comment>
<gene>
    <name evidence="21" type="primary">cdsA</name>
    <name evidence="21" type="ORF">AK812_SmicGene32952</name>
</gene>
<evidence type="ECO:0000256" key="18">
    <source>
        <dbReference type="ARBA" id="ARBA00033406"/>
    </source>
</evidence>
<evidence type="ECO:0000313" key="22">
    <source>
        <dbReference type="Proteomes" id="UP000186817"/>
    </source>
</evidence>
<dbReference type="AlphaFoldDB" id="A0A1Q9CSX4"/>
<evidence type="ECO:0000256" key="19">
    <source>
        <dbReference type="SAM" id="MobiDB-lite"/>
    </source>
</evidence>
<dbReference type="UniPathway" id="UPA00557">
    <property type="reaction ID" value="UER00614"/>
</dbReference>
<name>A0A1Q9CSX4_SYMMI</name>
<evidence type="ECO:0000256" key="10">
    <source>
        <dbReference type="ARBA" id="ARBA00022695"/>
    </source>
</evidence>
<feature type="transmembrane region" description="Helical" evidence="20">
    <location>
        <begin position="16"/>
        <end position="34"/>
    </location>
</feature>
<evidence type="ECO:0000256" key="13">
    <source>
        <dbReference type="ARBA" id="ARBA00023136"/>
    </source>
</evidence>
<feature type="transmembrane region" description="Helical" evidence="20">
    <location>
        <begin position="112"/>
        <end position="130"/>
    </location>
</feature>
<keyword evidence="12" id="KW-0443">Lipid metabolism</keyword>
<dbReference type="PANTHER" id="PTHR13773">
    <property type="entry name" value="PHOSPHATIDATE CYTIDYLYLTRANSFERASE"/>
    <property type="match status" value="1"/>
</dbReference>
<dbReference type="Pfam" id="PF01148">
    <property type="entry name" value="CTP_transf_1"/>
    <property type="match status" value="1"/>
</dbReference>
<evidence type="ECO:0000256" key="7">
    <source>
        <dbReference type="ARBA" id="ARBA00022516"/>
    </source>
</evidence>
<evidence type="ECO:0000256" key="14">
    <source>
        <dbReference type="ARBA" id="ARBA00023209"/>
    </source>
</evidence>
<feature type="compositionally biased region" description="Polar residues" evidence="19">
    <location>
        <begin position="222"/>
        <end position="242"/>
    </location>
</feature>
<feature type="region of interest" description="Disordered" evidence="19">
    <location>
        <begin position="425"/>
        <end position="483"/>
    </location>
</feature>
<evidence type="ECO:0000256" key="3">
    <source>
        <dbReference type="ARBA" id="ARBA00005119"/>
    </source>
</evidence>
<dbReference type="GO" id="GO:0005789">
    <property type="term" value="C:endoplasmic reticulum membrane"/>
    <property type="evidence" value="ECO:0007669"/>
    <property type="project" value="TreeGrafter"/>
</dbReference>
<dbReference type="EMBL" id="LSRX01000942">
    <property type="protein sequence ID" value="OLP85997.1"/>
    <property type="molecule type" value="Genomic_DNA"/>
</dbReference>
<keyword evidence="7" id="KW-0444">Lipid biosynthesis</keyword>
<evidence type="ECO:0000256" key="20">
    <source>
        <dbReference type="SAM" id="Phobius"/>
    </source>
</evidence>
<feature type="region of interest" description="Disordered" evidence="19">
    <location>
        <begin position="176"/>
        <end position="269"/>
    </location>
</feature>
<dbReference type="GO" id="GO:0004605">
    <property type="term" value="F:phosphatidate cytidylyltransferase activity"/>
    <property type="evidence" value="ECO:0007669"/>
    <property type="project" value="UniProtKB-EC"/>
</dbReference>
<feature type="compositionally biased region" description="Polar residues" evidence="19">
    <location>
        <begin position="659"/>
        <end position="671"/>
    </location>
</feature>
<dbReference type="EC" id="2.7.7.41" evidence="6"/>
<evidence type="ECO:0000256" key="1">
    <source>
        <dbReference type="ARBA" id="ARBA00001698"/>
    </source>
</evidence>
<keyword evidence="9 20" id="KW-0812">Transmembrane</keyword>
<comment type="subcellular location">
    <subcellularLocation>
        <location evidence="2">Membrane</location>
        <topology evidence="2">Multi-pass membrane protein</topology>
    </subcellularLocation>
</comment>
<comment type="pathway">
    <text evidence="4">Lipid metabolism.</text>
</comment>
<sequence length="721" mass="80622">MQDGTSKARLVLENNMLVSFSLYTLLLMVSVLSLRKGLYKYQITQYTWTMVTICIVVFQTQAVFHLIYAGLFWFVLPSSLVICNDIMAYYCGQLFGKKLIRRRFLELSPNKTWEGFLGSAVCTMLFALWFSRKLCAYKWMTCVKREEESLFPRHARHFPFRTSMCGGADACAGGGISPRAGELPPSPALSKERERERECSSGETNFADLLNRHNMPRGTYPPTESTQPATTDAEPTQPTKAQTYYPYWDPRKSARQRGATAAEARRASETWPVHQHLLRAANSIQATHYRQMMHLNRQATESWSEWHVRSLRTARARMHREGMQRWSTFILQRIWSLWGHMARGGDEVNNMIRWKDLRFWRAEQQKPARTRVRHAGRFNPGGDVERAIEAIAGTSWGEVAQQRQVWQALQQRFVERLDVPWATGRQGSIHDNLHPNTSNTSKTKRAAQLGDLSQSGNKERYYAAPYNPETDPWHEEEDDPHQAQPLPAQITAADLAFRFGYPWYDAQGNLVLPSPAVPGSSHWRGPPLQDPTDHAAHPQPSGGTTQSHSSHTLGGATEPQQAPHQQASASGTSSHQPQAAAGGATPAGRPKSRKPRPQQAAASNTAPMGDTPSTQPDPQLKLRLTAPDPPQQPPTFGAWAVSQDTATPSDWIPPPWDTTEASHNTQSTQHPGNLPTHDLGAQALELTLAGETLKQTPQQPAAKGGEQRRQESLQAPDPSQI</sequence>